<dbReference type="Proteomes" id="UP000292052">
    <property type="component" value="Unassembled WGS sequence"/>
</dbReference>
<organism evidence="3 4">
    <name type="scientific">Asbolus verrucosus</name>
    <name type="common">Desert ironclad beetle</name>
    <dbReference type="NCBI Taxonomy" id="1661398"/>
    <lineage>
        <taxon>Eukaryota</taxon>
        <taxon>Metazoa</taxon>
        <taxon>Ecdysozoa</taxon>
        <taxon>Arthropoda</taxon>
        <taxon>Hexapoda</taxon>
        <taxon>Insecta</taxon>
        <taxon>Pterygota</taxon>
        <taxon>Neoptera</taxon>
        <taxon>Endopterygota</taxon>
        <taxon>Coleoptera</taxon>
        <taxon>Polyphaga</taxon>
        <taxon>Cucujiformia</taxon>
        <taxon>Tenebrionidae</taxon>
        <taxon>Pimeliinae</taxon>
        <taxon>Asbolus</taxon>
    </lineage>
</organism>
<reference evidence="3 4" key="1">
    <citation type="submission" date="2017-03" db="EMBL/GenBank/DDBJ databases">
        <title>Genome of the blue death feigning beetle - Asbolus verrucosus.</title>
        <authorList>
            <person name="Rider S.D."/>
        </authorList>
    </citation>
    <scope>NUCLEOTIDE SEQUENCE [LARGE SCALE GENOMIC DNA]</scope>
    <source>
        <strain evidence="3">Butters</strain>
        <tissue evidence="3">Head and leg muscle</tissue>
    </source>
</reference>
<evidence type="ECO:0000313" key="3">
    <source>
        <dbReference type="EMBL" id="RZC37606.1"/>
    </source>
</evidence>
<evidence type="ECO:0000259" key="2">
    <source>
        <dbReference type="Pfam" id="PF12972"/>
    </source>
</evidence>
<dbReference type="PANTHER" id="PTHR12872">
    <property type="entry name" value="ALPHA-N-ACETYLGLUCOSAMINIDASE"/>
    <property type="match status" value="1"/>
</dbReference>
<feature type="domain" description="Alpha-N-acetylglucosaminidase C-terminal" evidence="2">
    <location>
        <begin position="36"/>
        <end position="277"/>
    </location>
</feature>
<dbReference type="InterPro" id="IPR024732">
    <property type="entry name" value="NAGLU_C"/>
</dbReference>
<proteinExistence type="predicted"/>
<evidence type="ECO:0000313" key="4">
    <source>
        <dbReference type="Proteomes" id="UP000292052"/>
    </source>
</evidence>
<sequence>MIGTGLTPEGINQNYVIYDLMIEAAWRSTPANLTEWIEDYATRRYGLSDENAKRTWRIFQKTIYDYDGSNRIDGQYVIAKSPSFSLSPWSWYATSDLLEAWTSLLATSENLRSSSAYLYDLVDVTRQVLQVNANFFYDEILKAYNLDDAHSFDQVFLDIFPDLETILSTNEAFLLGRWLNSAKSSANDSDEEKQFEYNARNQITLWGPRGEIMDYATKQWSGIASNFFAPRWQLFLSYANETLVNGEPFDQSYISNKIFTEVEEPFTFDRTEFPNEPT</sequence>
<dbReference type="Pfam" id="PF05089">
    <property type="entry name" value="NAGLU"/>
    <property type="match status" value="1"/>
</dbReference>
<evidence type="ECO:0000259" key="1">
    <source>
        <dbReference type="Pfam" id="PF05089"/>
    </source>
</evidence>
<dbReference type="InterPro" id="IPR007781">
    <property type="entry name" value="NAGLU"/>
</dbReference>
<dbReference type="PANTHER" id="PTHR12872:SF1">
    <property type="entry name" value="ALPHA-N-ACETYLGLUCOSAMINIDASE"/>
    <property type="match status" value="1"/>
</dbReference>
<dbReference type="Gene3D" id="1.20.120.670">
    <property type="entry name" value="N-acetyl-b-d-glucoasminidase"/>
    <property type="match status" value="1"/>
</dbReference>
<accession>A0A482VY58</accession>
<dbReference type="Pfam" id="PF12972">
    <property type="entry name" value="NAGLU_C"/>
    <property type="match status" value="1"/>
</dbReference>
<keyword evidence="4" id="KW-1185">Reference proteome</keyword>
<dbReference type="AlphaFoldDB" id="A0A482VY58"/>
<dbReference type="EMBL" id="QDEB01051091">
    <property type="protein sequence ID" value="RZC37606.1"/>
    <property type="molecule type" value="Genomic_DNA"/>
</dbReference>
<comment type="caution">
    <text evidence="3">The sequence shown here is derived from an EMBL/GenBank/DDBJ whole genome shotgun (WGS) entry which is preliminary data.</text>
</comment>
<name>A0A482VY58_ASBVE</name>
<dbReference type="Gene3D" id="3.20.20.80">
    <property type="entry name" value="Glycosidases"/>
    <property type="match status" value="1"/>
</dbReference>
<dbReference type="OrthoDB" id="64736at2759"/>
<dbReference type="STRING" id="1661398.A0A482VY58"/>
<feature type="domain" description="Alpha-N-acetylglucosaminidase tim-barrel" evidence="1">
    <location>
        <begin position="1"/>
        <end position="27"/>
    </location>
</feature>
<feature type="non-terminal residue" evidence="3">
    <location>
        <position position="278"/>
    </location>
</feature>
<gene>
    <name evidence="3" type="ORF">BDFB_009229</name>
</gene>
<dbReference type="InterPro" id="IPR024733">
    <property type="entry name" value="NAGLU_tim-barrel"/>
</dbReference>
<protein>
    <submittedName>
        <fullName evidence="3">NAGLU C domain containing protein</fullName>
    </submittedName>
</protein>